<dbReference type="EMBL" id="JACRWC010000025">
    <property type="protein sequence ID" value="MBC5998645.1"/>
    <property type="molecule type" value="Genomic_DNA"/>
</dbReference>
<name>A0A923SQQ4_9FIRM</name>
<dbReference type="AlphaFoldDB" id="A0A923SQQ4"/>
<feature type="transmembrane region" description="Helical" evidence="1">
    <location>
        <begin position="6"/>
        <end position="27"/>
    </location>
</feature>
<keyword evidence="3" id="KW-1185">Reference proteome</keyword>
<evidence type="ECO:0000313" key="2">
    <source>
        <dbReference type="EMBL" id="MBC5998645.1"/>
    </source>
</evidence>
<evidence type="ECO:0000256" key="1">
    <source>
        <dbReference type="SAM" id="Phobius"/>
    </source>
</evidence>
<protein>
    <submittedName>
        <fullName evidence="2">Uncharacterized protein</fullName>
    </submittedName>
</protein>
<comment type="caution">
    <text evidence="2">The sequence shown here is derived from an EMBL/GenBank/DDBJ whole genome shotgun (WGS) entry which is preliminary data.</text>
</comment>
<dbReference type="RefSeq" id="WP_249286204.1">
    <property type="nucleotide sequence ID" value="NZ_JACRWC010000025.1"/>
</dbReference>
<organism evidence="2 3">
    <name type="scientific">Lentihominibacter faecis</name>
    <dbReference type="NCBI Taxonomy" id="2764712"/>
    <lineage>
        <taxon>Bacteria</taxon>
        <taxon>Bacillati</taxon>
        <taxon>Bacillota</taxon>
        <taxon>Clostridia</taxon>
        <taxon>Peptostreptococcales</taxon>
        <taxon>Anaerovoracaceae</taxon>
        <taxon>Lentihominibacter</taxon>
    </lineage>
</organism>
<evidence type="ECO:0000313" key="3">
    <source>
        <dbReference type="Proteomes" id="UP000644115"/>
    </source>
</evidence>
<accession>A0A923SQQ4</accession>
<gene>
    <name evidence="2" type="ORF">H8876_01230</name>
</gene>
<reference evidence="2" key="1">
    <citation type="submission" date="2020-08" db="EMBL/GenBank/DDBJ databases">
        <authorList>
            <person name="Liu C."/>
            <person name="Sun Q."/>
        </authorList>
    </citation>
    <scope>NUCLEOTIDE SEQUENCE</scope>
    <source>
        <strain evidence="2">BX16</strain>
    </source>
</reference>
<keyword evidence="1" id="KW-0472">Membrane</keyword>
<keyword evidence="1" id="KW-1133">Transmembrane helix</keyword>
<sequence>MNWLNVLKFMLIAPLVIMVLVASWLIASYIRTERLLKTFIETPAESPRMKEADTYLRALLSSGTLRERNYPKVREARTACFKDGRIVSRKIRDYYQILYDIDPEYAKKKDFKDPRAGKVSASSEPSCKAASAADSTADYAASSSTFYIPPSGNYEDDDRIALDMEEAIDDDIMFHSGNPFDWDTRSDYLDDPFGFGGDDGDGGEDW</sequence>
<keyword evidence="1" id="KW-0812">Transmembrane</keyword>
<dbReference type="Proteomes" id="UP000644115">
    <property type="component" value="Unassembled WGS sequence"/>
</dbReference>
<proteinExistence type="predicted"/>